<dbReference type="PANTHER" id="PTHR11559">
    <property type="entry name" value="CARBOXYLESTERASE"/>
    <property type="match status" value="1"/>
</dbReference>
<evidence type="ECO:0000256" key="1">
    <source>
        <dbReference type="ARBA" id="ARBA00005964"/>
    </source>
</evidence>
<keyword evidence="3" id="KW-0732">Signal</keyword>
<dbReference type="GO" id="GO:0016787">
    <property type="term" value="F:hydrolase activity"/>
    <property type="evidence" value="ECO:0007669"/>
    <property type="project" value="UniProtKB-KW"/>
</dbReference>
<keyword evidence="6" id="KW-1185">Reference proteome</keyword>
<reference evidence="5 6" key="1">
    <citation type="journal article" date="2020" name="ISME J.">
        <title>Uncovering the hidden diversity of litter-decomposition mechanisms in mushroom-forming fungi.</title>
        <authorList>
            <person name="Floudas D."/>
            <person name="Bentzer J."/>
            <person name="Ahren D."/>
            <person name="Johansson T."/>
            <person name="Persson P."/>
            <person name="Tunlid A."/>
        </authorList>
    </citation>
    <scope>NUCLEOTIDE SEQUENCE [LARGE SCALE GENOMIC DNA]</scope>
    <source>
        <strain evidence="5 6">CBS 101986</strain>
    </source>
</reference>
<gene>
    <name evidence="5" type="ORF">D9619_004784</name>
</gene>
<feature type="domain" description="Carboxylesterase type B" evidence="4">
    <location>
        <begin position="31"/>
        <end position="519"/>
    </location>
</feature>
<feature type="chain" id="PRO_5034645747" description="Carboxylic ester hydrolase" evidence="3">
    <location>
        <begin position="23"/>
        <end position="533"/>
    </location>
</feature>
<comment type="similarity">
    <text evidence="1 3">Belongs to the type-B carboxylesterase/lipase family.</text>
</comment>
<evidence type="ECO:0000313" key="6">
    <source>
        <dbReference type="Proteomes" id="UP000567179"/>
    </source>
</evidence>
<evidence type="ECO:0000256" key="2">
    <source>
        <dbReference type="ARBA" id="ARBA00022801"/>
    </source>
</evidence>
<accession>A0A8H5F7X5</accession>
<dbReference type="AlphaFoldDB" id="A0A8H5F7X5"/>
<organism evidence="5 6">
    <name type="scientific">Psilocybe cf. subviscida</name>
    <dbReference type="NCBI Taxonomy" id="2480587"/>
    <lineage>
        <taxon>Eukaryota</taxon>
        <taxon>Fungi</taxon>
        <taxon>Dikarya</taxon>
        <taxon>Basidiomycota</taxon>
        <taxon>Agaricomycotina</taxon>
        <taxon>Agaricomycetes</taxon>
        <taxon>Agaricomycetidae</taxon>
        <taxon>Agaricales</taxon>
        <taxon>Agaricineae</taxon>
        <taxon>Strophariaceae</taxon>
        <taxon>Psilocybe</taxon>
    </lineage>
</organism>
<dbReference type="Pfam" id="PF00135">
    <property type="entry name" value="COesterase"/>
    <property type="match status" value="1"/>
</dbReference>
<comment type="caution">
    <text evidence="5">The sequence shown here is derived from an EMBL/GenBank/DDBJ whole genome shotgun (WGS) entry which is preliminary data.</text>
</comment>
<dbReference type="OrthoDB" id="408631at2759"/>
<proteinExistence type="inferred from homology"/>
<dbReference type="InterPro" id="IPR050309">
    <property type="entry name" value="Type-B_Carboxylest/Lipase"/>
</dbReference>
<dbReference type="PROSITE" id="PS00122">
    <property type="entry name" value="CARBOXYLESTERASE_B_1"/>
    <property type="match status" value="1"/>
</dbReference>
<evidence type="ECO:0000313" key="5">
    <source>
        <dbReference type="EMBL" id="KAF5327026.1"/>
    </source>
</evidence>
<dbReference type="EC" id="3.1.1.-" evidence="3"/>
<dbReference type="InterPro" id="IPR019826">
    <property type="entry name" value="Carboxylesterase_B_AS"/>
</dbReference>
<dbReference type="Proteomes" id="UP000567179">
    <property type="component" value="Unassembled WGS sequence"/>
</dbReference>
<dbReference type="InterPro" id="IPR029058">
    <property type="entry name" value="AB_hydrolase_fold"/>
</dbReference>
<keyword evidence="2 3" id="KW-0378">Hydrolase</keyword>
<dbReference type="SUPFAM" id="SSF53474">
    <property type="entry name" value="alpha/beta-Hydrolases"/>
    <property type="match status" value="1"/>
</dbReference>
<evidence type="ECO:0000259" key="4">
    <source>
        <dbReference type="Pfam" id="PF00135"/>
    </source>
</evidence>
<sequence>MQLSSTLYGLLIIILNASPTLSAPSAGIVDVKLKIGTFRGLSGVNGMDKFLGIPFAQQPVGALRFKPPVAVTQASNAVFNATVFGHACPQPASGGLGAPIGEDCLHLNIWRPQGLPSTAKLPVLFWIHGGGYISGASSDPSTDPTGFIQRSVDVGKPFLFVSTNYRVNTFGFLASASVPPEDLNVGLQDQRQALLFVKQNIAAFGGDPSKVTLWGQSAGAGGVEAHVVFPSSESLFRAAIADSSTGPFKSNPDASTFDKPGKAFQRLLAATGCVAGKTAVSCLQKVPFETLLSVSNGLIQSTLNSQVWQPAVGPPGSFLPERTSTKIARGDFLHIPYLAGTNLNEGAGFSTSVRGLGLSGTAEVNSFLNFIGHLVIDNSTLTSDVMNTFVAQYPANDPTEDAPFNTGDSLFDRAENWYTNQMFLSSRRFFFQHASALQPMFAYHFREFIPGNNPAFGVSHGSELALLFGPLPAAASVEADLSSQMRDFYINFINDLNPGPQWSAFTPQSQRVLQLLRGNVTMIPDGEIKCTSA</sequence>
<dbReference type="Gene3D" id="3.40.50.1820">
    <property type="entry name" value="alpha/beta hydrolase"/>
    <property type="match status" value="1"/>
</dbReference>
<evidence type="ECO:0000256" key="3">
    <source>
        <dbReference type="RuleBase" id="RU361235"/>
    </source>
</evidence>
<dbReference type="InterPro" id="IPR002018">
    <property type="entry name" value="CarbesteraseB"/>
</dbReference>
<protein>
    <recommendedName>
        <fullName evidence="3">Carboxylic ester hydrolase</fullName>
        <ecNumber evidence="3">3.1.1.-</ecNumber>
    </recommendedName>
</protein>
<name>A0A8H5F7X5_9AGAR</name>
<feature type="signal peptide" evidence="3">
    <location>
        <begin position="1"/>
        <end position="22"/>
    </location>
</feature>
<dbReference type="EMBL" id="JAACJJ010000014">
    <property type="protein sequence ID" value="KAF5327026.1"/>
    <property type="molecule type" value="Genomic_DNA"/>
</dbReference>